<keyword evidence="1" id="KW-1133">Transmembrane helix</keyword>
<dbReference type="KEGG" id="mbas:ALGA_0413"/>
<evidence type="ECO:0000313" key="2">
    <source>
        <dbReference type="EMBL" id="BAX78807.1"/>
    </source>
</evidence>
<feature type="transmembrane region" description="Helical" evidence="1">
    <location>
        <begin position="100"/>
        <end position="120"/>
    </location>
</feature>
<organism evidence="2 3">
    <name type="scientific">Labilibaculum antarcticum</name>
    <dbReference type="NCBI Taxonomy" id="1717717"/>
    <lineage>
        <taxon>Bacteria</taxon>
        <taxon>Pseudomonadati</taxon>
        <taxon>Bacteroidota</taxon>
        <taxon>Bacteroidia</taxon>
        <taxon>Marinilabiliales</taxon>
        <taxon>Marinifilaceae</taxon>
        <taxon>Labilibaculum</taxon>
    </lineage>
</organism>
<accession>A0A1Y1CEM6</accession>
<evidence type="ECO:0000313" key="3">
    <source>
        <dbReference type="Proteomes" id="UP000218267"/>
    </source>
</evidence>
<dbReference type="AlphaFoldDB" id="A0A1Y1CEM6"/>
<keyword evidence="1" id="KW-0812">Transmembrane</keyword>
<protein>
    <submittedName>
        <fullName evidence="2">Uncharacterized protein</fullName>
    </submittedName>
</protein>
<keyword evidence="3" id="KW-1185">Reference proteome</keyword>
<name>A0A1Y1CEM6_9BACT</name>
<dbReference type="SUPFAM" id="SSF49299">
    <property type="entry name" value="PKD domain"/>
    <property type="match status" value="1"/>
</dbReference>
<keyword evidence="1" id="KW-0472">Membrane</keyword>
<dbReference type="InterPro" id="IPR035986">
    <property type="entry name" value="PKD_dom_sf"/>
</dbReference>
<dbReference type="Proteomes" id="UP000218267">
    <property type="component" value="Chromosome"/>
</dbReference>
<proteinExistence type="predicted"/>
<reference evidence="2 3" key="1">
    <citation type="journal article" date="2018" name="Mar. Genomics">
        <title>Complete genome sequence of Marinifilaceae bacterium strain SPP2, isolated from the Antarctic marine sediment.</title>
        <authorList>
            <person name="Watanabe M."/>
            <person name="Kojima H."/>
            <person name="Fukui M."/>
        </authorList>
    </citation>
    <scope>NUCLEOTIDE SEQUENCE [LARGE SCALE GENOMIC DNA]</scope>
    <source>
        <strain evidence="2 3">SPP2</strain>
    </source>
</reference>
<dbReference type="EMBL" id="AP018042">
    <property type="protein sequence ID" value="BAX78807.1"/>
    <property type="molecule type" value="Genomic_DNA"/>
</dbReference>
<reference evidence="3" key="2">
    <citation type="journal article" date="2020" name="Antonie Van Leeuwenhoek">
        <title>Labilibaculum antarcticum sp. nov., a novel facultative anaerobic, psychrotorelant bacterium isolated from marine sediment of Antarctica.</title>
        <authorList>
            <person name="Watanabe M."/>
            <person name="Kojima H."/>
            <person name="Fukui M."/>
        </authorList>
    </citation>
    <scope>NUCLEOTIDE SEQUENCE [LARGE SCALE GENOMIC DNA]</scope>
    <source>
        <strain evidence="3">SPP2</strain>
    </source>
</reference>
<gene>
    <name evidence="2" type="ORF">ALGA_0413</name>
</gene>
<evidence type="ECO:0000256" key="1">
    <source>
        <dbReference type="SAM" id="Phobius"/>
    </source>
</evidence>
<sequence>MVLITNKYKKRLNFIKKGVIQKFGKGQSTNWRNRDFEDLSFDINKASKVLISATTLKRIFGKSKTSDKYYPQESTLEAMEKYATITVNEKITILHFFKKTTFLLLIVPILIAGILLLYRLQISSSDKLISAKIELKKIDGANPATAFFHYEIPDTKDSLFVSFGDEYPLKHLLATKQLISHFYRHPGIFNVNVSTRRQVLSDTLKLFIPTTDWQALAHYYHQNYTERYFPVPIELTTGDEGFHPTRKDLANIGMDTTQIIVLRLDNFKKTGINGDTFNLKTRIKNINYWPTIRCYSAYINVIGESGLISFKLTNEGCSQFGEFTLSEKTAQGSYADLTNFSLNIKSWNEIEIKNTNQHVQVNINSAIVFQEEYNNSIGEVLGVSLRFHGSGYIDYFELLDKNNAPIFEQNF</sequence>